<comment type="caution">
    <text evidence="1">The sequence shown here is derived from an EMBL/GenBank/DDBJ whole genome shotgun (WGS) entry which is preliminary data.</text>
</comment>
<dbReference type="Proteomes" id="UP000324222">
    <property type="component" value="Unassembled WGS sequence"/>
</dbReference>
<protein>
    <submittedName>
        <fullName evidence="1">Uncharacterized protein</fullName>
    </submittedName>
</protein>
<sequence>MNALGTPPSSMLGRRSL</sequence>
<dbReference type="AlphaFoldDB" id="A0A5B7I9A0"/>
<gene>
    <name evidence="1" type="ORF">E2C01_073375</name>
</gene>
<evidence type="ECO:0000313" key="1">
    <source>
        <dbReference type="EMBL" id="MPC78873.1"/>
    </source>
</evidence>
<evidence type="ECO:0000313" key="2">
    <source>
        <dbReference type="Proteomes" id="UP000324222"/>
    </source>
</evidence>
<keyword evidence="2" id="KW-1185">Reference proteome</keyword>
<dbReference type="EMBL" id="VSRR010049592">
    <property type="protein sequence ID" value="MPC78873.1"/>
    <property type="molecule type" value="Genomic_DNA"/>
</dbReference>
<organism evidence="1 2">
    <name type="scientific">Portunus trituberculatus</name>
    <name type="common">Swimming crab</name>
    <name type="synonym">Neptunus trituberculatus</name>
    <dbReference type="NCBI Taxonomy" id="210409"/>
    <lineage>
        <taxon>Eukaryota</taxon>
        <taxon>Metazoa</taxon>
        <taxon>Ecdysozoa</taxon>
        <taxon>Arthropoda</taxon>
        <taxon>Crustacea</taxon>
        <taxon>Multicrustacea</taxon>
        <taxon>Malacostraca</taxon>
        <taxon>Eumalacostraca</taxon>
        <taxon>Eucarida</taxon>
        <taxon>Decapoda</taxon>
        <taxon>Pleocyemata</taxon>
        <taxon>Brachyura</taxon>
        <taxon>Eubrachyura</taxon>
        <taxon>Portunoidea</taxon>
        <taxon>Portunidae</taxon>
        <taxon>Portuninae</taxon>
        <taxon>Portunus</taxon>
    </lineage>
</organism>
<accession>A0A5B7I9A0</accession>
<reference evidence="1 2" key="1">
    <citation type="submission" date="2019-05" db="EMBL/GenBank/DDBJ databases">
        <title>Another draft genome of Portunus trituberculatus and its Hox gene families provides insights of decapod evolution.</title>
        <authorList>
            <person name="Jeong J.-H."/>
            <person name="Song I."/>
            <person name="Kim S."/>
            <person name="Choi T."/>
            <person name="Kim D."/>
            <person name="Ryu S."/>
            <person name="Kim W."/>
        </authorList>
    </citation>
    <scope>NUCLEOTIDE SEQUENCE [LARGE SCALE GENOMIC DNA]</scope>
    <source>
        <tissue evidence="1">Muscle</tissue>
    </source>
</reference>
<proteinExistence type="predicted"/>
<name>A0A5B7I9A0_PORTR</name>